<comment type="caution">
    <text evidence="1">The sequence shown here is derived from an EMBL/GenBank/DDBJ whole genome shotgun (WGS) entry which is preliminary data.</text>
</comment>
<name>A0ABT2HYH9_9MICO</name>
<organism evidence="1 2">
    <name type="scientific">Pseudoclavibacter albus</name>
    <dbReference type="NCBI Taxonomy" id="272241"/>
    <lineage>
        <taxon>Bacteria</taxon>
        <taxon>Bacillati</taxon>
        <taxon>Actinomycetota</taxon>
        <taxon>Actinomycetes</taxon>
        <taxon>Micrococcales</taxon>
        <taxon>Microbacteriaceae</taxon>
        <taxon>Pseudoclavibacter</taxon>
    </lineage>
</organism>
<protein>
    <submittedName>
        <fullName evidence="1">Glycosyltransferase</fullName>
    </submittedName>
</protein>
<dbReference type="EMBL" id="JALXSQ010000039">
    <property type="protein sequence ID" value="MCT2043376.1"/>
    <property type="molecule type" value="Genomic_DNA"/>
</dbReference>
<evidence type="ECO:0000313" key="1">
    <source>
        <dbReference type="EMBL" id="MCT2043376.1"/>
    </source>
</evidence>
<dbReference type="Proteomes" id="UP001525379">
    <property type="component" value="Unassembled WGS sequence"/>
</dbReference>
<dbReference type="SUPFAM" id="SSF53448">
    <property type="entry name" value="Nucleotide-diphospho-sugar transferases"/>
    <property type="match status" value="1"/>
</dbReference>
<reference evidence="1 2" key="1">
    <citation type="submission" date="2022-04" db="EMBL/GenBank/DDBJ databases">
        <title>Human microbiome associated bacterial genomes.</title>
        <authorList>
            <person name="Sandstrom S."/>
            <person name="Salamzade R."/>
            <person name="Kalan L.R."/>
        </authorList>
    </citation>
    <scope>NUCLEOTIDE SEQUENCE [LARGE SCALE GENOMIC DNA]</scope>
    <source>
        <strain evidence="2">p3-SID1799</strain>
    </source>
</reference>
<accession>A0ABT2HYH9</accession>
<evidence type="ECO:0000313" key="2">
    <source>
        <dbReference type="Proteomes" id="UP001525379"/>
    </source>
</evidence>
<gene>
    <name evidence="1" type="ORF">M3D15_08560</name>
</gene>
<proteinExistence type="predicted"/>
<dbReference type="RefSeq" id="WP_206394197.1">
    <property type="nucleotide sequence ID" value="NZ_JAFDPW010000001.1"/>
</dbReference>
<dbReference type="InterPro" id="IPR029044">
    <property type="entry name" value="Nucleotide-diphossugar_trans"/>
</dbReference>
<sequence>MIPSRSELANLLGRTPVLGPRVRVRLQARRAAQADLHERARRAERIESFHAYKMLYPLPPKPSMIIGQSSNDSWAVVMCLWNRPSRIDEILDMLARQEGLDRPIRLVLWNNCQDDREHYESALLRFEVKGALGSVEIVQSPRNIRGVGRFINARRLVDEGYRGPLIMLDDDEDIPSDGIARLVASGGERTIASCWAWQADDDEYWQRDRASAGEWANYAATGGAVVDSSIFGQDLFFRLLDEEGLYIEDVWLSRFALSQGWTLRGSDVVVDFVLHETNQFHGLIWDKVHYWKMLKTTFPLPEGYRRLRPEPEQGLES</sequence>
<keyword evidence="2" id="KW-1185">Reference proteome</keyword>